<evidence type="ECO:0000313" key="1">
    <source>
        <dbReference type="EMBL" id="GGF52345.1"/>
    </source>
</evidence>
<comment type="caution">
    <text evidence="1">The sequence shown here is derived from an EMBL/GenBank/DDBJ whole genome shotgun (WGS) entry which is preliminary data.</text>
</comment>
<dbReference type="AlphaFoldDB" id="A0A917BQ14"/>
<proteinExistence type="predicted"/>
<reference evidence="1" key="1">
    <citation type="journal article" date="2014" name="Int. J. Syst. Evol. Microbiol.">
        <title>Complete genome sequence of Corynebacterium casei LMG S-19264T (=DSM 44701T), isolated from a smear-ripened cheese.</title>
        <authorList>
            <consortium name="US DOE Joint Genome Institute (JGI-PGF)"/>
            <person name="Walter F."/>
            <person name="Albersmeier A."/>
            <person name="Kalinowski J."/>
            <person name="Ruckert C."/>
        </authorList>
    </citation>
    <scope>NUCLEOTIDE SEQUENCE</scope>
    <source>
        <strain evidence="1">CCM 7897</strain>
    </source>
</reference>
<keyword evidence="2" id="KW-1185">Reference proteome</keyword>
<dbReference type="EMBL" id="BMCT01000001">
    <property type="protein sequence ID" value="GGF52345.1"/>
    <property type="molecule type" value="Genomic_DNA"/>
</dbReference>
<protein>
    <submittedName>
        <fullName evidence="1">Uncharacterized protein</fullName>
    </submittedName>
</protein>
<sequence>MFGALLSALEDPEVCGRLLSSLDAPEVSARLARVAQAEGRPAADVMASRIWNFLDTASDDHFVQLMGIMNQARDPGLAAVRAILAATLPEEVA</sequence>
<accession>A0A917BQ14</accession>
<gene>
    <name evidence="1" type="ORF">GCM10007301_09800</name>
</gene>
<dbReference type="Proteomes" id="UP000606044">
    <property type="component" value="Unassembled WGS sequence"/>
</dbReference>
<dbReference type="RefSeq" id="WP_188575907.1">
    <property type="nucleotide sequence ID" value="NZ_BMCT01000001.1"/>
</dbReference>
<organism evidence="1 2">
    <name type="scientific">Azorhizobium oxalatiphilum</name>
    <dbReference type="NCBI Taxonomy" id="980631"/>
    <lineage>
        <taxon>Bacteria</taxon>
        <taxon>Pseudomonadati</taxon>
        <taxon>Pseudomonadota</taxon>
        <taxon>Alphaproteobacteria</taxon>
        <taxon>Hyphomicrobiales</taxon>
        <taxon>Xanthobacteraceae</taxon>
        <taxon>Azorhizobium</taxon>
    </lineage>
</organism>
<name>A0A917BQ14_9HYPH</name>
<reference evidence="1" key="2">
    <citation type="submission" date="2020-09" db="EMBL/GenBank/DDBJ databases">
        <authorList>
            <person name="Sun Q."/>
            <person name="Sedlacek I."/>
        </authorList>
    </citation>
    <scope>NUCLEOTIDE SEQUENCE</scope>
    <source>
        <strain evidence="1">CCM 7897</strain>
    </source>
</reference>
<evidence type="ECO:0000313" key="2">
    <source>
        <dbReference type="Proteomes" id="UP000606044"/>
    </source>
</evidence>